<accession>A0A2A5JU54</accession>
<gene>
    <name evidence="1" type="ORF">CEX98_04985</name>
</gene>
<protein>
    <submittedName>
        <fullName evidence="1">Uncharacterized protein</fullName>
    </submittedName>
</protein>
<reference evidence="2" key="1">
    <citation type="journal article" date="2019" name="Genome Announc.">
        <title>Draft Genome Sequence of Pseudoalteromonas piscicida Strain 36Y ROTHPW, an Hypersaline Seawater Isolate from the South Coast of Sonora, Mexico.</title>
        <authorList>
            <person name="Sanchez-Diaz R."/>
            <person name="Molina-Garza Z.J."/>
            <person name="Cruz-Suarez L.E."/>
            <person name="Selvin J."/>
            <person name="Kiran G.S."/>
            <person name="Ibarra-Gamez J.C."/>
            <person name="Gomez-Gil B."/>
            <person name="Galaviz-Silva L."/>
        </authorList>
    </citation>
    <scope>NUCLEOTIDE SEQUENCE [LARGE SCALE GENOMIC DNA]</scope>
    <source>
        <strain evidence="2">36Y_RITHPW</strain>
    </source>
</reference>
<dbReference type="EMBL" id="NKHF01000023">
    <property type="protein sequence ID" value="PCK32948.1"/>
    <property type="molecule type" value="Genomic_DNA"/>
</dbReference>
<evidence type="ECO:0000313" key="2">
    <source>
        <dbReference type="Proteomes" id="UP000228621"/>
    </source>
</evidence>
<dbReference type="Proteomes" id="UP000228621">
    <property type="component" value="Unassembled WGS sequence"/>
</dbReference>
<name>A0A2A5JU54_PSEO7</name>
<comment type="caution">
    <text evidence="1">The sequence shown here is derived from an EMBL/GenBank/DDBJ whole genome shotgun (WGS) entry which is preliminary data.</text>
</comment>
<sequence>MLIRVVISFFMLFLFRAEAIELISLKKGENFYYFFENNSFSDKYYPETFIAGSCEQMANICPIVTDKSGEDIKILTIVSRFDMSHSKRVKINRHNIYGGKVTIDWLVERFTLKKGSYKVKFRYMDWDKKEHIDSNEVEFKVE</sequence>
<proteinExistence type="predicted"/>
<dbReference type="RefSeq" id="WP_099641017.1">
    <property type="nucleotide sequence ID" value="NZ_NKHF01000023.1"/>
</dbReference>
<evidence type="ECO:0000313" key="1">
    <source>
        <dbReference type="EMBL" id="PCK32948.1"/>
    </source>
</evidence>
<organism evidence="1 2">
    <name type="scientific">Pseudoalteromonas piscicida</name>
    <dbReference type="NCBI Taxonomy" id="43662"/>
    <lineage>
        <taxon>Bacteria</taxon>
        <taxon>Pseudomonadati</taxon>
        <taxon>Pseudomonadota</taxon>
        <taxon>Gammaproteobacteria</taxon>
        <taxon>Alteromonadales</taxon>
        <taxon>Pseudoalteromonadaceae</taxon>
        <taxon>Pseudoalteromonas</taxon>
    </lineage>
</organism>
<dbReference type="AlphaFoldDB" id="A0A2A5JU54"/>
<keyword evidence="2" id="KW-1185">Reference proteome</keyword>